<evidence type="ECO:0000313" key="9">
    <source>
        <dbReference type="Proteomes" id="UP001156389"/>
    </source>
</evidence>
<protein>
    <submittedName>
        <fullName evidence="8">Na+/H+ antiporter subunit E</fullName>
    </submittedName>
</protein>
<accession>A0ABT2JU15</accession>
<keyword evidence="3" id="KW-1003">Cell membrane</keyword>
<dbReference type="Pfam" id="PF01899">
    <property type="entry name" value="MNHE"/>
    <property type="match status" value="1"/>
</dbReference>
<dbReference type="NCBIfam" id="NF006521">
    <property type="entry name" value="PRK08965.1-5"/>
    <property type="match status" value="1"/>
</dbReference>
<keyword evidence="4 7" id="KW-0812">Transmembrane</keyword>
<name>A0ABT2JU15_9ACTN</name>
<evidence type="ECO:0000256" key="6">
    <source>
        <dbReference type="ARBA" id="ARBA00023136"/>
    </source>
</evidence>
<dbReference type="EMBL" id="JAJAGO010000006">
    <property type="protein sequence ID" value="MCT2590974.1"/>
    <property type="molecule type" value="Genomic_DNA"/>
</dbReference>
<evidence type="ECO:0000256" key="4">
    <source>
        <dbReference type="ARBA" id="ARBA00022692"/>
    </source>
</evidence>
<evidence type="ECO:0000256" key="5">
    <source>
        <dbReference type="ARBA" id="ARBA00022989"/>
    </source>
</evidence>
<dbReference type="Proteomes" id="UP001156389">
    <property type="component" value="Unassembled WGS sequence"/>
</dbReference>
<feature type="transmembrane region" description="Helical" evidence="7">
    <location>
        <begin position="65"/>
        <end position="87"/>
    </location>
</feature>
<comment type="subcellular location">
    <subcellularLocation>
        <location evidence="1">Cell membrane</location>
        <topology evidence="1">Multi-pass membrane protein</topology>
    </subcellularLocation>
</comment>
<keyword evidence="9" id="KW-1185">Reference proteome</keyword>
<evidence type="ECO:0000256" key="1">
    <source>
        <dbReference type="ARBA" id="ARBA00004651"/>
    </source>
</evidence>
<keyword evidence="5 7" id="KW-1133">Transmembrane helix</keyword>
<evidence type="ECO:0000313" key="8">
    <source>
        <dbReference type="EMBL" id="MCT2590974.1"/>
    </source>
</evidence>
<dbReference type="RefSeq" id="WP_260218302.1">
    <property type="nucleotide sequence ID" value="NZ_JAJAGO010000006.1"/>
</dbReference>
<comment type="similarity">
    <text evidence="2">Belongs to the CPA3 antiporters (TC 2.A.63) subunit E family.</text>
</comment>
<comment type="caution">
    <text evidence="8">The sequence shown here is derived from an EMBL/GenBank/DDBJ whole genome shotgun (WGS) entry which is preliminary data.</text>
</comment>
<evidence type="ECO:0000256" key="2">
    <source>
        <dbReference type="ARBA" id="ARBA00006228"/>
    </source>
</evidence>
<dbReference type="PANTHER" id="PTHR34584:SF1">
    <property type="entry name" value="NA(+)_H(+) ANTIPORTER SUBUNIT E1"/>
    <property type="match status" value="1"/>
</dbReference>
<organism evidence="8 9">
    <name type="scientific">Streptomyces gossypii</name>
    <dbReference type="NCBI Taxonomy" id="2883101"/>
    <lineage>
        <taxon>Bacteria</taxon>
        <taxon>Bacillati</taxon>
        <taxon>Actinomycetota</taxon>
        <taxon>Actinomycetes</taxon>
        <taxon>Kitasatosporales</taxon>
        <taxon>Streptomycetaceae</taxon>
        <taxon>Streptomyces</taxon>
    </lineage>
</organism>
<sequence>MRELANRYGHHLPMVCWLWLLWAVLWGSVMPGVLLSGLLVATGIVLAFPLPPIRPRLTPRPWRLAWLLAHLFTHLVHSAVTVAWQAVRHGPRTPTAIVEVPLGVDSDLTIAALANLTTASPGSLVLEIDRGGRLLYVHVLPVHSPEEADEGRVRVQRAERHVVWALGVAGQMPGDRGEVSP</sequence>
<reference evidence="8 9" key="1">
    <citation type="submission" date="2021-10" db="EMBL/GenBank/DDBJ databases">
        <title>Streptomyces gossypii sp. nov., isolated from soil collected from cotton field.</title>
        <authorList>
            <person name="Ge X."/>
            <person name="Chen X."/>
            <person name="Liu W."/>
        </authorList>
    </citation>
    <scope>NUCLEOTIDE SEQUENCE [LARGE SCALE GENOMIC DNA]</scope>
    <source>
        <strain evidence="8 9">N2-109</strain>
    </source>
</reference>
<evidence type="ECO:0000256" key="7">
    <source>
        <dbReference type="SAM" id="Phobius"/>
    </source>
</evidence>
<proteinExistence type="inferred from homology"/>
<evidence type="ECO:0000256" key="3">
    <source>
        <dbReference type="ARBA" id="ARBA00022475"/>
    </source>
</evidence>
<keyword evidence="6 7" id="KW-0472">Membrane</keyword>
<dbReference type="InterPro" id="IPR002758">
    <property type="entry name" value="Cation_antiport_E"/>
</dbReference>
<dbReference type="PANTHER" id="PTHR34584">
    <property type="entry name" value="NA(+)/H(+) ANTIPORTER SUBUNIT E1"/>
    <property type="match status" value="1"/>
</dbReference>
<gene>
    <name evidence="8" type="ORF">LHJ74_13820</name>
</gene>